<evidence type="ECO:0000313" key="3">
    <source>
        <dbReference type="Proteomes" id="UP001183619"/>
    </source>
</evidence>
<reference evidence="2 3" key="1">
    <citation type="submission" date="2023-07" db="EMBL/GenBank/DDBJ databases">
        <title>Sequencing the genomes of 1000 actinobacteria strains.</title>
        <authorList>
            <person name="Klenk H.-P."/>
        </authorList>
    </citation>
    <scope>NUCLEOTIDE SEQUENCE [LARGE SCALE GENOMIC DNA]</scope>
    <source>
        <strain evidence="2 3">DSM 44508</strain>
    </source>
</reference>
<dbReference type="Proteomes" id="UP001183619">
    <property type="component" value="Unassembled WGS sequence"/>
</dbReference>
<dbReference type="PROSITE" id="PS50075">
    <property type="entry name" value="CARRIER"/>
    <property type="match status" value="1"/>
</dbReference>
<dbReference type="EC" id="3.3.2.1" evidence="2"/>
<name>A0ABU2B5C4_9CORY</name>
<accession>A0ABU2B5C4</accession>
<proteinExistence type="predicted"/>
<gene>
    <name evidence="2" type="ORF">J2S37_000360</name>
</gene>
<keyword evidence="3" id="KW-1185">Reference proteome</keyword>
<keyword evidence="2" id="KW-0378">Hydrolase</keyword>
<dbReference type="EMBL" id="JAVDYF010000001">
    <property type="protein sequence ID" value="MDR7353822.1"/>
    <property type="molecule type" value="Genomic_DNA"/>
</dbReference>
<dbReference type="Pfam" id="PF00550">
    <property type="entry name" value="PP-binding"/>
    <property type="match status" value="1"/>
</dbReference>
<dbReference type="GO" id="GO:0016829">
    <property type="term" value="F:lyase activity"/>
    <property type="evidence" value="ECO:0007669"/>
    <property type="project" value="UniProtKB-KW"/>
</dbReference>
<dbReference type="InterPro" id="IPR036736">
    <property type="entry name" value="ACP-like_sf"/>
</dbReference>
<dbReference type="Gene3D" id="1.10.1200.10">
    <property type="entry name" value="ACP-like"/>
    <property type="match status" value="1"/>
</dbReference>
<dbReference type="GO" id="GO:0008908">
    <property type="term" value="F:isochorismatase activity"/>
    <property type="evidence" value="ECO:0007669"/>
    <property type="project" value="UniProtKB-EC"/>
</dbReference>
<keyword evidence="2" id="KW-0456">Lyase</keyword>
<dbReference type="RefSeq" id="WP_277104447.1">
    <property type="nucleotide sequence ID" value="NZ_BAAAJS010000025.1"/>
</dbReference>
<dbReference type="InterPro" id="IPR009081">
    <property type="entry name" value="PP-bd_ACP"/>
</dbReference>
<comment type="caution">
    <text evidence="2">The sequence shown here is derived from an EMBL/GenBank/DDBJ whole genome shotgun (WGS) entry which is preliminary data.</text>
</comment>
<evidence type="ECO:0000259" key="1">
    <source>
        <dbReference type="PROSITE" id="PS50075"/>
    </source>
</evidence>
<protein>
    <submittedName>
        <fullName evidence="2">Bifunctional isochorismate lyase/aryl carrier protein</fullName>
        <ecNumber evidence="2">3.3.2.1</ecNumber>
    </submittedName>
</protein>
<dbReference type="SUPFAM" id="SSF47336">
    <property type="entry name" value="ACP-like"/>
    <property type="match status" value="1"/>
</dbReference>
<sequence length="73" mass="8111">MTEEKILNDVAEILETTPDALDVSAPIADQGLDSLRLIMIVEKWRAEGIEVDFHDILACSTLNEWRDVVGAQS</sequence>
<organism evidence="2 3">
    <name type="scientific">Corynebacterium felinum</name>
    <dbReference type="NCBI Taxonomy" id="131318"/>
    <lineage>
        <taxon>Bacteria</taxon>
        <taxon>Bacillati</taxon>
        <taxon>Actinomycetota</taxon>
        <taxon>Actinomycetes</taxon>
        <taxon>Mycobacteriales</taxon>
        <taxon>Corynebacteriaceae</taxon>
        <taxon>Corynebacterium</taxon>
    </lineage>
</organism>
<evidence type="ECO:0000313" key="2">
    <source>
        <dbReference type="EMBL" id="MDR7353822.1"/>
    </source>
</evidence>
<feature type="domain" description="Carrier" evidence="1">
    <location>
        <begin position="1"/>
        <end position="73"/>
    </location>
</feature>